<accession>S7WB09</accession>
<evidence type="ECO:0000256" key="6">
    <source>
        <dbReference type="ARBA" id="ARBA00023136"/>
    </source>
</evidence>
<dbReference type="Proteomes" id="UP000014978">
    <property type="component" value="Unassembled WGS sequence"/>
</dbReference>
<dbReference type="InterPro" id="IPR007217">
    <property type="entry name" value="Per1-like"/>
</dbReference>
<feature type="transmembrane region" description="Helical" evidence="7">
    <location>
        <begin position="111"/>
        <end position="128"/>
    </location>
</feature>
<dbReference type="PANTHER" id="PTHR13148">
    <property type="entry name" value="PER1-RELATED"/>
    <property type="match status" value="1"/>
</dbReference>
<dbReference type="InParanoid" id="S7WB09"/>
<dbReference type="AlphaFoldDB" id="S7WB09"/>
<keyword evidence="7" id="KW-0256">Endoplasmic reticulum</keyword>
<keyword evidence="4" id="KW-0732">Signal</keyword>
<evidence type="ECO:0000256" key="2">
    <source>
        <dbReference type="ARBA" id="ARBA00022502"/>
    </source>
</evidence>
<sequence length="290" mass="34948">MLKEILSDPKKLSLIKCMLEDTTTIETTFDKIIGRSKLEKTLKQCHINVIKDYGYNNFKVNGRWGFEIMYMCTEIFSVTLSLSCLLIRLLFYFFSTRKHIHKHFMGKLYKIQFILGCIAWSSSAIFHVHETTLYRNMDYFSALLFIIYSFYITVMRVLVEMKINYTTLRKIGIRFFSILFGTYIIFVYHMAFIDFNVYIHKRFCATIIFLTVSSWMYLYLKIRHKKHSKYLLYNTIMMVISIIIENSDIPPFFYIFDSHALWHLMGCIIEYTYYRFFNNDLIYLELNKEK</sequence>
<dbReference type="PANTHER" id="PTHR13148:SF0">
    <property type="entry name" value="POST-GPI ATTACHMENT TO PROTEINS FACTOR 3"/>
    <property type="match status" value="1"/>
</dbReference>
<evidence type="ECO:0000313" key="9">
    <source>
        <dbReference type="Proteomes" id="UP000014978"/>
    </source>
</evidence>
<evidence type="ECO:0000256" key="5">
    <source>
        <dbReference type="ARBA" id="ARBA00022989"/>
    </source>
</evidence>
<keyword evidence="2 7" id="KW-0337">GPI-anchor biosynthesis</keyword>
<feature type="transmembrane region" description="Helical" evidence="7">
    <location>
        <begin position="230"/>
        <end position="246"/>
    </location>
</feature>
<protein>
    <recommendedName>
        <fullName evidence="7">Post-GPI attachment to proteins factor 3</fullName>
    </recommendedName>
</protein>
<feature type="transmembrane region" description="Helical" evidence="7">
    <location>
        <begin position="68"/>
        <end position="91"/>
    </location>
</feature>
<dbReference type="VEuPathDB" id="MicrosporidiaDB:SLOPH_1420"/>
<comment type="caution">
    <text evidence="8">The sequence shown here is derived from an EMBL/GenBank/DDBJ whole genome shotgun (WGS) entry which is preliminary data.</text>
</comment>
<evidence type="ECO:0000313" key="8">
    <source>
        <dbReference type="EMBL" id="EPR78982.1"/>
    </source>
</evidence>
<feature type="transmembrane region" description="Helical" evidence="7">
    <location>
        <begin position="140"/>
        <end position="159"/>
    </location>
</feature>
<keyword evidence="3 7" id="KW-0812">Transmembrane</keyword>
<keyword evidence="5 7" id="KW-1133">Transmembrane helix</keyword>
<proteinExistence type="inferred from homology"/>
<dbReference type="FunCoup" id="S7WB09">
    <property type="interactions" value="19"/>
</dbReference>
<name>S7WB09_SPRLO</name>
<organism evidence="8 9">
    <name type="scientific">Spraguea lophii (strain 42_110)</name>
    <name type="common">Microsporidian parasite</name>
    <dbReference type="NCBI Taxonomy" id="1358809"/>
    <lineage>
        <taxon>Eukaryota</taxon>
        <taxon>Fungi</taxon>
        <taxon>Fungi incertae sedis</taxon>
        <taxon>Microsporidia</taxon>
        <taxon>Spragueidae</taxon>
        <taxon>Spraguea</taxon>
    </lineage>
</organism>
<keyword evidence="6 7" id="KW-0472">Membrane</keyword>
<dbReference type="EMBL" id="ATCN01000455">
    <property type="protein sequence ID" value="EPR78982.1"/>
    <property type="molecule type" value="Genomic_DNA"/>
</dbReference>
<evidence type="ECO:0000256" key="7">
    <source>
        <dbReference type="RuleBase" id="RU365066"/>
    </source>
</evidence>
<reference evidence="9" key="1">
    <citation type="journal article" date="2013" name="PLoS Genet.">
        <title>The genome of Spraguea lophii and the basis of host-microsporidian interactions.</title>
        <authorList>
            <person name="Campbell S.E."/>
            <person name="Williams T.A."/>
            <person name="Yousuf A."/>
            <person name="Soanes D.M."/>
            <person name="Paszkiewicz K.H."/>
            <person name="Williams B.A.P."/>
        </authorList>
    </citation>
    <scope>NUCLEOTIDE SEQUENCE [LARGE SCALE GENOMIC DNA]</scope>
    <source>
        <strain evidence="9">42_110</strain>
    </source>
</reference>
<comment type="function">
    <text evidence="7">Involved in the lipid remodeling steps of GPI-anchor maturation.</text>
</comment>
<dbReference type="GO" id="GO:0006506">
    <property type="term" value="P:GPI anchor biosynthetic process"/>
    <property type="evidence" value="ECO:0007669"/>
    <property type="project" value="UniProtKB-KW"/>
</dbReference>
<keyword evidence="9" id="KW-1185">Reference proteome</keyword>
<evidence type="ECO:0000256" key="4">
    <source>
        <dbReference type="ARBA" id="ARBA00022729"/>
    </source>
</evidence>
<gene>
    <name evidence="8" type="ORF">SLOPH_1420</name>
</gene>
<comment type="similarity">
    <text evidence="7">Belongs to the PGAP3 family.</text>
</comment>
<dbReference type="GO" id="GO:0005789">
    <property type="term" value="C:endoplasmic reticulum membrane"/>
    <property type="evidence" value="ECO:0007669"/>
    <property type="project" value="UniProtKB-SubCell"/>
</dbReference>
<dbReference type="GO" id="GO:0016788">
    <property type="term" value="F:hydrolase activity, acting on ester bonds"/>
    <property type="evidence" value="ECO:0007669"/>
    <property type="project" value="TreeGrafter"/>
</dbReference>
<feature type="transmembrane region" description="Helical" evidence="7">
    <location>
        <begin position="171"/>
        <end position="193"/>
    </location>
</feature>
<dbReference type="OMA" id="PIPIWWA"/>
<evidence type="ECO:0000256" key="1">
    <source>
        <dbReference type="ARBA" id="ARBA00004127"/>
    </source>
</evidence>
<dbReference type="Pfam" id="PF04080">
    <property type="entry name" value="Per1"/>
    <property type="match status" value="1"/>
</dbReference>
<evidence type="ECO:0000256" key="3">
    <source>
        <dbReference type="ARBA" id="ARBA00022692"/>
    </source>
</evidence>
<feature type="transmembrane region" description="Helical" evidence="7">
    <location>
        <begin position="252"/>
        <end position="274"/>
    </location>
</feature>
<comment type="subcellular location">
    <subcellularLocation>
        <location evidence="1">Endomembrane system</location>
        <topology evidence="1">Multi-pass membrane protein</topology>
    </subcellularLocation>
    <subcellularLocation>
        <location evidence="7">Endoplasmic reticulum membrane</location>
        <topology evidence="7">Multi-pass membrane protein</topology>
    </subcellularLocation>
</comment>
<dbReference type="HOGENOM" id="CLU_032917_2_1_1"/>
<feature type="transmembrane region" description="Helical" evidence="7">
    <location>
        <begin position="199"/>
        <end position="218"/>
    </location>
</feature>
<dbReference type="OrthoDB" id="419770at2759"/>